<evidence type="ECO:0000259" key="2">
    <source>
        <dbReference type="PROSITE" id="PS50887"/>
    </source>
</evidence>
<dbReference type="SMART" id="SM00267">
    <property type="entry name" value="GGDEF"/>
    <property type="match status" value="1"/>
</dbReference>
<evidence type="ECO:0000313" key="3">
    <source>
        <dbReference type="EMBL" id="SFH67784.1"/>
    </source>
</evidence>
<keyword evidence="4" id="KW-1185">Reference proteome</keyword>
<dbReference type="Pfam" id="PF00563">
    <property type="entry name" value="EAL"/>
    <property type="match status" value="1"/>
</dbReference>
<reference evidence="3 4" key="1">
    <citation type="submission" date="2016-10" db="EMBL/GenBank/DDBJ databases">
        <authorList>
            <person name="de Groot N.N."/>
        </authorList>
    </citation>
    <scope>NUCLEOTIDE SEQUENCE [LARGE SCALE GENOMIC DNA]</scope>
    <source>
        <strain evidence="3 4">CGMCC 1.11156</strain>
    </source>
</reference>
<dbReference type="RefSeq" id="WP_091109974.1">
    <property type="nucleotide sequence ID" value="NZ_BKAF01000001.1"/>
</dbReference>
<dbReference type="InterPro" id="IPR050706">
    <property type="entry name" value="Cyclic-di-GMP_PDE-like"/>
</dbReference>
<dbReference type="InterPro" id="IPR035919">
    <property type="entry name" value="EAL_sf"/>
</dbReference>
<dbReference type="EMBL" id="FOQG01000001">
    <property type="protein sequence ID" value="SFH67784.1"/>
    <property type="molecule type" value="Genomic_DNA"/>
</dbReference>
<proteinExistence type="predicted"/>
<dbReference type="Proteomes" id="UP000198649">
    <property type="component" value="Unassembled WGS sequence"/>
</dbReference>
<dbReference type="InterPro" id="IPR001633">
    <property type="entry name" value="EAL_dom"/>
</dbReference>
<dbReference type="Pfam" id="PF00990">
    <property type="entry name" value="GGDEF"/>
    <property type="match status" value="1"/>
</dbReference>
<dbReference type="CDD" id="cd01948">
    <property type="entry name" value="EAL"/>
    <property type="match status" value="1"/>
</dbReference>
<dbReference type="PROSITE" id="PS50883">
    <property type="entry name" value="EAL"/>
    <property type="match status" value="1"/>
</dbReference>
<dbReference type="Gene3D" id="3.30.70.270">
    <property type="match status" value="1"/>
</dbReference>
<protein>
    <submittedName>
        <fullName evidence="3">Diguanylate cyclase (GGDEF) domain-containing protein</fullName>
    </submittedName>
</protein>
<organism evidence="3 4">
    <name type="scientific">Nocardioides psychrotolerans</name>
    <dbReference type="NCBI Taxonomy" id="1005945"/>
    <lineage>
        <taxon>Bacteria</taxon>
        <taxon>Bacillati</taxon>
        <taxon>Actinomycetota</taxon>
        <taxon>Actinomycetes</taxon>
        <taxon>Propionibacteriales</taxon>
        <taxon>Nocardioidaceae</taxon>
        <taxon>Nocardioides</taxon>
    </lineage>
</organism>
<dbReference type="AlphaFoldDB" id="A0A1I3BZR8"/>
<dbReference type="SUPFAM" id="SSF55073">
    <property type="entry name" value="Nucleotide cyclase"/>
    <property type="match status" value="1"/>
</dbReference>
<dbReference type="SUPFAM" id="SSF141868">
    <property type="entry name" value="EAL domain-like"/>
    <property type="match status" value="1"/>
</dbReference>
<dbReference type="PANTHER" id="PTHR33121">
    <property type="entry name" value="CYCLIC DI-GMP PHOSPHODIESTERASE PDEF"/>
    <property type="match status" value="1"/>
</dbReference>
<dbReference type="PROSITE" id="PS50887">
    <property type="entry name" value="GGDEF"/>
    <property type="match status" value="1"/>
</dbReference>
<dbReference type="InterPro" id="IPR043128">
    <property type="entry name" value="Rev_trsase/Diguanyl_cyclase"/>
</dbReference>
<sequence>MAERSVTGALGRVPQRVRAFVDRRRRSYVDPLTCLGNRALLFERAGDLGAEPGLRALLLLDLDGFKQVNDTLGHAQGDLVLQEVARRVAATAGPDDLAVRLGGDEFAVLTAPLTDPAEGDRRAEEVVAALVPPIRLDGLDLTVGCSLGLALSGRDGEDLARLLRVADRAMYAAKASRTLAAPTRPGASAWVSETPDPALATDLARALERGEMLVHHQPQVDADGRIVGCEALLRWQHPGRGLLTPRDFLATAESAGLLDHITLVAVEQALADQPRLAEAAGGPVSVSVNVSGRDLLGRDFVPHVRSLLAGRGGVATAGGLVLEMSEPAHRPAPAVVEVFEELADLGARISVQDFGAGPSSLAVLAHHPGLAEVKVHPLLVRRLADPDVSRFVGAIVAASHGLGVLVVAEGVEDEATARRARDLGCDRVQGYWLAPPAPLAATVAWLAARRAQV</sequence>
<gene>
    <name evidence="3" type="ORF">SAMN05216561_101420</name>
</gene>
<dbReference type="Gene3D" id="3.20.20.450">
    <property type="entry name" value="EAL domain"/>
    <property type="match status" value="1"/>
</dbReference>
<name>A0A1I3BZR8_9ACTN</name>
<accession>A0A1I3BZR8</accession>
<dbReference type="PANTHER" id="PTHR33121:SF70">
    <property type="entry name" value="SIGNALING PROTEIN YKOW"/>
    <property type="match status" value="1"/>
</dbReference>
<dbReference type="SMART" id="SM00052">
    <property type="entry name" value="EAL"/>
    <property type="match status" value="1"/>
</dbReference>
<feature type="domain" description="GGDEF" evidence="2">
    <location>
        <begin position="53"/>
        <end position="195"/>
    </location>
</feature>
<dbReference type="STRING" id="1005945.SAMN05216561_101420"/>
<feature type="domain" description="EAL" evidence="1">
    <location>
        <begin position="196"/>
        <end position="450"/>
    </location>
</feature>
<dbReference type="NCBIfam" id="TIGR00254">
    <property type="entry name" value="GGDEF"/>
    <property type="match status" value="1"/>
</dbReference>
<dbReference type="CDD" id="cd01949">
    <property type="entry name" value="GGDEF"/>
    <property type="match status" value="1"/>
</dbReference>
<dbReference type="OrthoDB" id="23692at2"/>
<dbReference type="GO" id="GO:0071111">
    <property type="term" value="F:cyclic-guanylate-specific phosphodiesterase activity"/>
    <property type="evidence" value="ECO:0007669"/>
    <property type="project" value="InterPro"/>
</dbReference>
<evidence type="ECO:0000313" key="4">
    <source>
        <dbReference type="Proteomes" id="UP000198649"/>
    </source>
</evidence>
<dbReference type="InterPro" id="IPR029787">
    <property type="entry name" value="Nucleotide_cyclase"/>
</dbReference>
<evidence type="ECO:0000259" key="1">
    <source>
        <dbReference type="PROSITE" id="PS50883"/>
    </source>
</evidence>
<dbReference type="InterPro" id="IPR000160">
    <property type="entry name" value="GGDEF_dom"/>
</dbReference>